<dbReference type="Proteomes" id="UP000515153">
    <property type="component" value="Unplaced"/>
</dbReference>
<organism evidence="1 2">
    <name type="scientific">Pyricularia grisea</name>
    <name type="common">Crabgrass-specific blast fungus</name>
    <name type="synonym">Magnaporthe grisea</name>
    <dbReference type="NCBI Taxonomy" id="148305"/>
    <lineage>
        <taxon>Eukaryota</taxon>
        <taxon>Fungi</taxon>
        <taxon>Dikarya</taxon>
        <taxon>Ascomycota</taxon>
        <taxon>Pezizomycotina</taxon>
        <taxon>Sordariomycetes</taxon>
        <taxon>Sordariomycetidae</taxon>
        <taxon>Magnaporthales</taxon>
        <taxon>Pyriculariaceae</taxon>
        <taxon>Pyricularia</taxon>
    </lineage>
</organism>
<dbReference type="GeneID" id="41962272"/>
<reference evidence="2" key="3">
    <citation type="submission" date="2025-08" db="UniProtKB">
        <authorList>
            <consortium name="RefSeq"/>
        </authorList>
    </citation>
    <scope>IDENTIFICATION</scope>
    <source>
        <strain evidence="2">NI907</strain>
    </source>
</reference>
<keyword evidence="1" id="KW-1185">Reference proteome</keyword>
<dbReference type="RefSeq" id="XP_030980894.1">
    <property type="nucleotide sequence ID" value="XM_031127363.1"/>
</dbReference>
<evidence type="ECO:0008006" key="3">
    <source>
        <dbReference type="Google" id="ProtNLM"/>
    </source>
</evidence>
<proteinExistence type="predicted"/>
<protein>
    <recommendedName>
        <fullName evidence="3">Beta-lactamase-related domain-containing protein</fullName>
    </recommendedName>
</protein>
<sequence>MTLKLMRPSMTRRWLRHKSFGSDSRSGVGEPWGVHSTYQYVTTFNKASQIGNYGIVLSMVPELGIRINIAAACNFSANINMALADTLANSSIQPLLDVANRTYGGWYRHQTLSSSLLVTGHPVNPGLEISSWAVHDRLGDLDLALRDHALDQFLFELNSEEEFVGVCNPALRITLEHVGWDVGVGGGGVAPIAPPTVENETWSNTRLRTS</sequence>
<dbReference type="AlphaFoldDB" id="A0A6P8B1H1"/>
<name>A0A6P8B1H1_PYRGI</name>
<dbReference type="KEGG" id="pgri:PgNI_07350"/>
<accession>A0A6P8B1H1</accession>
<gene>
    <name evidence="2" type="ORF">PgNI_07350</name>
</gene>
<evidence type="ECO:0000313" key="1">
    <source>
        <dbReference type="Proteomes" id="UP000515153"/>
    </source>
</evidence>
<evidence type="ECO:0000313" key="2">
    <source>
        <dbReference type="RefSeq" id="XP_030980894.1"/>
    </source>
</evidence>
<reference evidence="2" key="2">
    <citation type="submission" date="2019-10" db="EMBL/GenBank/DDBJ databases">
        <authorList>
            <consortium name="NCBI Genome Project"/>
        </authorList>
    </citation>
    <scope>NUCLEOTIDE SEQUENCE</scope>
    <source>
        <strain evidence="2">NI907</strain>
    </source>
</reference>
<reference evidence="2" key="1">
    <citation type="journal article" date="2019" name="Mol. Biol. Evol.">
        <title>Blast fungal genomes show frequent chromosomal changes, gene gains and losses, and effector gene turnover.</title>
        <authorList>
            <person name="Gomez Luciano L.B."/>
            <person name="Jason Tsai I."/>
            <person name="Chuma I."/>
            <person name="Tosa Y."/>
            <person name="Chen Y.H."/>
            <person name="Li J.Y."/>
            <person name="Li M.Y."/>
            <person name="Jade Lu M.Y."/>
            <person name="Nakayashiki H."/>
            <person name="Li W.H."/>
        </authorList>
    </citation>
    <scope>NUCLEOTIDE SEQUENCE</scope>
    <source>
        <strain evidence="2">NI907</strain>
    </source>
</reference>